<dbReference type="Proteomes" id="UP000886130">
    <property type="component" value="Unassembled WGS sequence"/>
</dbReference>
<dbReference type="Gene3D" id="3.60.21.10">
    <property type="match status" value="1"/>
</dbReference>
<gene>
    <name evidence="3" type="ORF">ENL31_00605</name>
</gene>
<name>A0A7J3T9J6_9ARCH</name>
<evidence type="ECO:0000259" key="2">
    <source>
        <dbReference type="Pfam" id="PF12850"/>
    </source>
</evidence>
<feature type="domain" description="Calcineurin-like phosphoesterase" evidence="2">
    <location>
        <begin position="2"/>
        <end position="188"/>
    </location>
</feature>
<dbReference type="PIRSF" id="PIRSF000883">
    <property type="entry name" value="Pesterase_MJ0912"/>
    <property type="match status" value="1"/>
</dbReference>
<dbReference type="Pfam" id="PF12850">
    <property type="entry name" value="Metallophos_2"/>
    <property type="match status" value="1"/>
</dbReference>
<proteinExistence type="inferred from homology"/>
<comment type="caution">
    <text evidence="3">The sequence shown here is derived from an EMBL/GenBank/DDBJ whole genome shotgun (WGS) entry which is preliminary data.</text>
</comment>
<reference evidence="3" key="1">
    <citation type="journal article" date="2020" name="mSystems">
        <title>Genome- and Community-Level Interaction Insights into Carbon Utilization and Element Cycling Functions of Hydrothermarchaeota in Hydrothermal Sediment.</title>
        <authorList>
            <person name="Zhou Z."/>
            <person name="Liu Y."/>
            <person name="Xu W."/>
            <person name="Pan J."/>
            <person name="Luo Z.H."/>
            <person name="Li M."/>
        </authorList>
    </citation>
    <scope>NUCLEOTIDE SEQUENCE [LARGE SCALE GENOMIC DNA]</scope>
    <source>
        <strain evidence="3">HyVt-85</strain>
    </source>
</reference>
<organism evidence="3">
    <name type="scientific">Candidatus Aciduliprofundum boonei</name>
    <dbReference type="NCBI Taxonomy" id="379547"/>
    <lineage>
        <taxon>Archaea</taxon>
        <taxon>Methanobacteriati</taxon>
        <taxon>Thermoplasmatota</taxon>
        <taxon>DHVE2 group</taxon>
        <taxon>Candidatus Aciduliprofundum</taxon>
    </lineage>
</organism>
<dbReference type="InterPro" id="IPR029052">
    <property type="entry name" value="Metallo-depent_PP-like"/>
</dbReference>
<dbReference type="EC" id="3.1.4.-" evidence="1"/>
<comment type="cofactor">
    <cofactor evidence="1">
        <name>a divalent metal cation</name>
        <dbReference type="ChEBI" id="CHEBI:60240"/>
    </cofactor>
</comment>
<dbReference type="InterPro" id="IPR011152">
    <property type="entry name" value="Pesterase_MJ0912"/>
</dbReference>
<dbReference type="InterPro" id="IPR050126">
    <property type="entry name" value="Ap4A_hydrolase"/>
</dbReference>
<dbReference type="AlphaFoldDB" id="A0A7J3T9J6"/>
<dbReference type="SUPFAM" id="SSF56300">
    <property type="entry name" value="Metallo-dependent phosphatases"/>
    <property type="match status" value="1"/>
</dbReference>
<evidence type="ECO:0000313" key="3">
    <source>
        <dbReference type="EMBL" id="HHE75611.1"/>
    </source>
</evidence>
<dbReference type="PANTHER" id="PTHR42850">
    <property type="entry name" value="METALLOPHOSPHOESTERASE"/>
    <property type="match status" value="1"/>
</dbReference>
<protein>
    <recommendedName>
        <fullName evidence="1">Phosphoesterase</fullName>
        <ecNumber evidence="1">3.1.4.-</ecNumber>
    </recommendedName>
</protein>
<dbReference type="EMBL" id="DRTM01000045">
    <property type="protein sequence ID" value="HHE75611.1"/>
    <property type="molecule type" value="Genomic_DNA"/>
</dbReference>
<dbReference type="GO" id="GO:0016791">
    <property type="term" value="F:phosphatase activity"/>
    <property type="evidence" value="ECO:0007669"/>
    <property type="project" value="TreeGrafter"/>
</dbReference>
<sequence>MIAVISDIHSNLPALKVVLERIDELAPELILCAGDLVGYNPYPNEVVWEIKRRNILSIRGNHDRAVILDDYTYFNRYAAIAARWTREKLSKENIIYLASLKDSIHLEYENFKIAVHHGAPFDEDYYIYPDMATEKLLGYDNADILILGHTHVPFVKIFHSGVILNPGSVGQPRDGDPRASYLLMDPKKGKYEVRRVEYPIEIVAEKLMDEGLPEFLARRLFLGY</sequence>
<dbReference type="PANTHER" id="PTHR42850:SF2">
    <property type="entry name" value="BLL5683 PROTEIN"/>
    <property type="match status" value="1"/>
</dbReference>
<accession>A0A7J3T9J6</accession>
<dbReference type="NCBIfam" id="TIGR00040">
    <property type="entry name" value="yfcE"/>
    <property type="match status" value="1"/>
</dbReference>
<dbReference type="GO" id="GO:0005737">
    <property type="term" value="C:cytoplasm"/>
    <property type="evidence" value="ECO:0007669"/>
    <property type="project" value="TreeGrafter"/>
</dbReference>
<dbReference type="GO" id="GO:0046872">
    <property type="term" value="F:metal ion binding"/>
    <property type="evidence" value="ECO:0007669"/>
    <property type="project" value="UniProtKB-KW"/>
</dbReference>
<dbReference type="InterPro" id="IPR024654">
    <property type="entry name" value="Calcineurin-like_PHP_lpxH"/>
</dbReference>
<evidence type="ECO:0000256" key="1">
    <source>
        <dbReference type="RuleBase" id="RU362039"/>
    </source>
</evidence>
<keyword evidence="1" id="KW-0479">Metal-binding</keyword>
<dbReference type="InterPro" id="IPR000979">
    <property type="entry name" value="Phosphodiesterase_MJ0936/Vps29"/>
</dbReference>
<comment type="similarity">
    <text evidence="1">Belongs to the metallophosphoesterase superfamily. YfcE family.</text>
</comment>